<organism evidence="3 4">
    <name type="scientific">Desulfomonile tiedjei (strain ATCC 49306 / DSM 6799 / DCB-1)</name>
    <dbReference type="NCBI Taxonomy" id="706587"/>
    <lineage>
        <taxon>Bacteria</taxon>
        <taxon>Pseudomonadati</taxon>
        <taxon>Thermodesulfobacteriota</taxon>
        <taxon>Desulfomonilia</taxon>
        <taxon>Desulfomonilales</taxon>
        <taxon>Desulfomonilaceae</taxon>
        <taxon>Desulfomonile</taxon>
    </lineage>
</organism>
<keyword evidence="4" id="KW-1185">Reference proteome</keyword>
<dbReference type="Pfam" id="PF12728">
    <property type="entry name" value="HTH_17"/>
    <property type="match status" value="1"/>
</dbReference>
<dbReference type="STRING" id="706587.Desti_3386"/>
<dbReference type="KEGG" id="dti:Desti_3386"/>
<dbReference type="SUPFAM" id="SSF46955">
    <property type="entry name" value="Putative DNA-binding domain"/>
    <property type="match status" value="1"/>
</dbReference>
<protein>
    <recommendedName>
        <fullName evidence="2">Helix-turn-helix domain-containing protein</fullName>
    </recommendedName>
</protein>
<gene>
    <name evidence="3" type="ordered locus">Desti_3386</name>
</gene>
<dbReference type="HOGENOM" id="CLU_2166925_0_0_7"/>
<feature type="domain" description="Helix-turn-helix" evidence="2">
    <location>
        <begin position="18"/>
        <end position="69"/>
    </location>
</feature>
<dbReference type="Proteomes" id="UP000006055">
    <property type="component" value="Chromosome"/>
</dbReference>
<sequence>MIKNYPENHSDSAAIERLLTAVTVASILGISPKTVHKLVREKKLACVQVTSRDRRFTHEQIQEYIRSQSTPVRVDKKDPRPVQSRPKKGGDRKSVGLSRTDLREEIRSWR</sequence>
<accession>I4C900</accession>
<evidence type="ECO:0000256" key="1">
    <source>
        <dbReference type="SAM" id="MobiDB-lite"/>
    </source>
</evidence>
<feature type="region of interest" description="Disordered" evidence="1">
    <location>
        <begin position="67"/>
        <end position="110"/>
    </location>
</feature>
<dbReference type="RefSeq" id="WP_014811175.1">
    <property type="nucleotide sequence ID" value="NC_018025.1"/>
</dbReference>
<dbReference type="InterPro" id="IPR041657">
    <property type="entry name" value="HTH_17"/>
</dbReference>
<dbReference type="EMBL" id="CP003360">
    <property type="protein sequence ID" value="AFM26041.1"/>
    <property type="molecule type" value="Genomic_DNA"/>
</dbReference>
<reference evidence="4" key="1">
    <citation type="submission" date="2012-06" db="EMBL/GenBank/DDBJ databases">
        <title>Complete sequence of chromosome of Desulfomonile tiedjei DSM 6799.</title>
        <authorList>
            <person name="Lucas S."/>
            <person name="Copeland A."/>
            <person name="Lapidus A."/>
            <person name="Glavina del Rio T."/>
            <person name="Dalin E."/>
            <person name="Tice H."/>
            <person name="Bruce D."/>
            <person name="Goodwin L."/>
            <person name="Pitluck S."/>
            <person name="Peters L."/>
            <person name="Ovchinnikova G."/>
            <person name="Zeytun A."/>
            <person name="Lu M."/>
            <person name="Kyrpides N."/>
            <person name="Mavromatis K."/>
            <person name="Ivanova N."/>
            <person name="Brettin T."/>
            <person name="Detter J.C."/>
            <person name="Han C."/>
            <person name="Larimer F."/>
            <person name="Land M."/>
            <person name="Hauser L."/>
            <person name="Markowitz V."/>
            <person name="Cheng J.-F."/>
            <person name="Hugenholtz P."/>
            <person name="Woyke T."/>
            <person name="Wu D."/>
            <person name="Spring S."/>
            <person name="Schroeder M."/>
            <person name="Brambilla E."/>
            <person name="Klenk H.-P."/>
            <person name="Eisen J.A."/>
        </authorList>
    </citation>
    <scope>NUCLEOTIDE SEQUENCE [LARGE SCALE GENOMIC DNA]</scope>
    <source>
        <strain evidence="4">ATCC 49306 / DSM 6799 / DCB-1</strain>
    </source>
</reference>
<evidence type="ECO:0000259" key="2">
    <source>
        <dbReference type="Pfam" id="PF12728"/>
    </source>
</evidence>
<dbReference type="AlphaFoldDB" id="I4C900"/>
<name>I4C900_DESTA</name>
<dbReference type="InterPro" id="IPR009061">
    <property type="entry name" value="DNA-bd_dom_put_sf"/>
</dbReference>
<evidence type="ECO:0000313" key="4">
    <source>
        <dbReference type="Proteomes" id="UP000006055"/>
    </source>
</evidence>
<proteinExistence type="predicted"/>
<dbReference type="OrthoDB" id="3393149at2"/>
<evidence type="ECO:0000313" key="3">
    <source>
        <dbReference type="EMBL" id="AFM26041.1"/>
    </source>
</evidence>
<feature type="compositionally biased region" description="Basic and acidic residues" evidence="1">
    <location>
        <begin position="88"/>
        <end position="110"/>
    </location>
</feature>